<name>A0A2N0VGK5_9BACT</name>
<dbReference type="AlphaFoldDB" id="A0A2N0VGK5"/>
<evidence type="ECO:0000313" key="2">
    <source>
        <dbReference type="Proteomes" id="UP000233398"/>
    </source>
</evidence>
<dbReference type="Proteomes" id="UP000233398">
    <property type="component" value="Unassembled WGS sequence"/>
</dbReference>
<reference evidence="1 2" key="1">
    <citation type="submission" date="2017-11" db="EMBL/GenBank/DDBJ databases">
        <title>Rhodohalobacter 15182 sp. nov., isolated from a salt lake.</title>
        <authorList>
            <person name="Han S."/>
        </authorList>
    </citation>
    <scope>NUCLEOTIDE SEQUENCE [LARGE SCALE GENOMIC DNA]</scope>
    <source>
        <strain evidence="1 2">15182</strain>
    </source>
</reference>
<keyword evidence="2" id="KW-1185">Reference proteome</keyword>
<protein>
    <recommendedName>
        <fullName evidence="3">Lipocalin-like domain-containing protein</fullName>
    </recommendedName>
</protein>
<comment type="caution">
    <text evidence="1">The sequence shown here is derived from an EMBL/GenBank/DDBJ whole genome shotgun (WGS) entry which is preliminary data.</text>
</comment>
<sequence length="122" mass="14087">MFKPVLSVLLFLIGNLILTSSNKSDEIVGTWVAEGSSFENRWVYHAENTLTTYYKNNVYKTYNWSIREVSTPSGLTKRELVLINIENPDDQKNYIIDTQTEKRLILVYNIGVGLSMSTYIRK</sequence>
<proteinExistence type="predicted"/>
<evidence type="ECO:0008006" key="3">
    <source>
        <dbReference type="Google" id="ProtNLM"/>
    </source>
</evidence>
<dbReference type="EMBL" id="PISP01000003">
    <property type="protein sequence ID" value="PKD43309.1"/>
    <property type="molecule type" value="Genomic_DNA"/>
</dbReference>
<accession>A0A2N0VGK5</accession>
<gene>
    <name evidence="1" type="ORF">CWD77_11905</name>
</gene>
<organism evidence="1 2">
    <name type="scientific">Rhodohalobacter barkolensis</name>
    <dbReference type="NCBI Taxonomy" id="2053187"/>
    <lineage>
        <taxon>Bacteria</taxon>
        <taxon>Pseudomonadati</taxon>
        <taxon>Balneolota</taxon>
        <taxon>Balneolia</taxon>
        <taxon>Balneolales</taxon>
        <taxon>Balneolaceae</taxon>
        <taxon>Rhodohalobacter</taxon>
    </lineage>
</organism>
<evidence type="ECO:0000313" key="1">
    <source>
        <dbReference type="EMBL" id="PKD43309.1"/>
    </source>
</evidence>